<keyword evidence="8" id="KW-0732">Signal</keyword>
<organism evidence="9 10">
    <name type="scientific">Fulvimarina manganoxydans</name>
    <dbReference type="NCBI Taxonomy" id="937218"/>
    <lineage>
        <taxon>Bacteria</taxon>
        <taxon>Pseudomonadati</taxon>
        <taxon>Pseudomonadota</taxon>
        <taxon>Alphaproteobacteria</taxon>
        <taxon>Hyphomicrobiales</taxon>
        <taxon>Aurantimonadaceae</taxon>
        <taxon>Fulvimarina</taxon>
    </lineage>
</organism>
<dbReference type="GO" id="GO:1990281">
    <property type="term" value="C:efflux pump complex"/>
    <property type="evidence" value="ECO:0007669"/>
    <property type="project" value="TreeGrafter"/>
</dbReference>
<dbReference type="PANTHER" id="PTHR30026">
    <property type="entry name" value="OUTER MEMBRANE PROTEIN TOLC"/>
    <property type="match status" value="1"/>
</dbReference>
<dbReference type="GO" id="GO:0009279">
    <property type="term" value="C:cell outer membrane"/>
    <property type="evidence" value="ECO:0007669"/>
    <property type="project" value="UniProtKB-SubCell"/>
</dbReference>
<keyword evidence="7" id="KW-0998">Cell outer membrane</keyword>
<protein>
    <submittedName>
        <fullName evidence="9">Outer membrane protein TolC</fullName>
    </submittedName>
</protein>
<dbReference type="OrthoDB" id="9789368at2"/>
<evidence type="ECO:0000256" key="4">
    <source>
        <dbReference type="ARBA" id="ARBA00022452"/>
    </source>
</evidence>
<evidence type="ECO:0000256" key="3">
    <source>
        <dbReference type="ARBA" id="ARBA00022448"/>
    </source>
</evidence>
<dbReference type="Gene3D" id="1.20.1600.10">
    <property type="entry name" value="Outer membrane efflux proteins (OEP)"/>
    <property type="match status" value="1"/>
</dbReference>
<dbReference type="Proteomes" id="UP000192656">
    <property type="component" value="Unassembled WGS sequence"/>
</dbReference>
<evidence type="ECO:0000256" key="7">
    <source>
        <dbReference type="ARBA" id="ARBA00023237"/>
    </source>
</evidence>
<dbReference type="SUPFAM" id="SSF56954">
    <property type="entry name" value="Outer membrane efflux proteins (OEP)"/>
    <property type="match status" value="1"/>
</dbReference>
<evidence type="ECO:0000256" key="8">
    <source>
        <dbReference type="SAM" id="SignalP"/>
    </source>
</evidence>
<comment type="similarity">
    <text evidence="2">Belongs to the outer membrane factor (OMF) (TC 1.B.17) family.</text>
</comment>
<keyword evidence="10" id="KW-1185">Reference proteome</keyword>
<feature type="chain" id="PRO_5010700599" evidence="8">
    <location>
        <begin position="25"/>
        <end position="463"/>
    </location>
</feature>
<evidence type="ECO:0000313" key="10">
    <source>
        <dbReference type="Proteomes" id="UP000192656"/>
    </source>
</evidence>
<accession>A0A1W2D7X9</accession>
<keyword evidence="3" id="KW-0813">Transport</keyword>
<dbReference type="EMBL" id="FWXR01000013">
    <property type="protein sequence ID" value="SMC93232.1"/>
    <property type="molecule type" value="Genomic_DNA"/>
</dbReference>
<dbReference type="Pfam" id="PF02321">
    <property type="entry name" value="OEP"/>
    <property type="match status" value="2"/>
</dbReference>
<evidence type="ECO:0000256" key="1">
    <source>
        <dbReference type="ARBA" id="ARBA00004442"/>
    </source>
</evidence>
<dbReference type="STRING" id="937218.SAMN06297251_11324"/>
<keyword evidence="6" id="KW-0472">Membrane</keyword>
<reference evidence="9 10" key="1">
    <citation type="submission" date="2017-04" db="EMBL/GenBank/DDBJ databases">
        <authorList>
            <person name="Afonso C.L."/>
            <person name="Miller P.J."/>
            <person name="Scott M.A."/>
            <person name="Spackman E."/>
            <person name="Goraichik I."/>
            <person name="Dimitrov K.M."/>
            <person name="Suarez D.L."/>
            <person name="Swayne D.E."/>
        </authorList>
    </citation>
    <scope>NUCLEOTIDE SEQUENCE [LARGE SCALE GENOMIC DNA]</scope>
    <source>
        <strain evidence="9 10">CGMCC 1.10972</strain>
    </source>
</reference>
<keyword evidence="5" id="KW-0812">Transmembrane</keyword>
<feature type="signal peptide" evidence="8">
    <location>
        <begin position="1"/>
        <end position="24"/>
    </location>
</feature>
<evidence type="ECO:0000256" key="6">
    <source>
        <dbReference type="ARBA" id="ARBA00023136"/>
    </source>
</evidence>
<dbReference type="PANTHER" id="PTHR30026:SF20">
    <property type="entry name" value="OUTER MEMBRANE PROTEIN TOLC"/>
    <property type="match status" value="1"/>
</dbReference>
<dbReference type="GO" id="GO:0015562">
    <property type="term" value="F:efflux transmembrane transporter activity"/>
    <property type="evidence" value="ECO:0007669"/>
    <property type="project" value="InterPro"/>
</dbReference>
<comment type="subcellular location">
    <subcellularLocation>
        <location evidence="1">Cell outer membrane</location>
    </subcellularLocation>
</comment>
<dbReference type="InterPro" id="IPR051906">
    <property type="entry name" value="TolC-like"/>
</dbReference>
<name>A0A1W2D7X9_9HYPH</name>
<gene>
    <name evidence="9" type="ORF">SAMN06297251_11324</name>
</gene>
<keyword evidence="4" id="KW-1134">Transmembrane beta strand</keyword>
<evidence type="ECO:0000256" key="2">
    <source>
        <dbReference type="ARBA" id="ARBA00007613"/>
    </source>
</evidence>
<sequence length="463" mass="50392">MRWFLSVSVIALATVTYAPQASHAEGDDLAESLRGRPAELTVGSITSRNHVKPTAQAFPGFVLRGTVSEITARDPRLLEASANVRVMEAGVVEQLMRFTPVVTASLDTQLDIATGPDSLFRHESINDTIGKVAVSLPLYTGGQRTYSLKRAEELALAERYRFQAARDDVAIEAVGLWVEAWLSKREAVIVDDRLGRLKRLRTSLASRQTQGFASASDVARLDAEIAGARRSYNDVVAKGAKATARLGTLSGLPTRVSGELPRLSRHLPADKGQLVAMARRTNPNLQAAAADYRASIHQQRASYGRLLPRVDATAEYRYDMERAPQTRHRDGFTFGLSLKVPLVDLATGAANEADRARSDAALAREAQSLNSMEIEIDSLWLDRQSLRANKQALDDEVAARKRSADAARDRFSKGFGDLEEVIDAENALDDSRRAAVLSKGQAVMVEARLLAAAGTFKVAMLGQ</sequence>
<dbReference type="AlphaFoldDB" id="A0A1W2D7X9"/>
<dbReference type="RefSeq" id="WP_084410857.1">
    <property type="nucleotide sequence ID" value="NZ_FWXR01000013.1"/>
</dbReference>
<dbReference type="InterPro" id="IPR003423">
    <property type="entry name" value="OMP_efflux"/>
</dbReference>
<evidence type="ECO:0000256" key="5">
    <source>
        <dbReference type="ARBA" id="ARBA00022692"/>
    </source>
</evidence>
<evidence type="ECO:0000313" key="9">
    <source>
        <dbReference type="EMBL" id="SMC93232.1"/>
    </source>
</evidence>
<dbReference type="GO" id="GO:0015288">
    <property type="term" value="F:porin activity"/>
    <property type="evidence" value="ECO:0007669"/>
    <property type="project" value="TreeGrafter"/>
</dbReference>
<proteinExistence type="inferred from homology"/>